<dbReference type="InterPro" id="IPR041588">
    <property type="entry name" value="Integrase_H2C2"/>
</dbReference>
<evidence type="ECO:0000313" key="2">
    <source>
        <dbReference type="EMBL" id="KAE8707361.1"/>
    </source>
</evidence>
<sequence>MCFWRCYSISGDSVRVDPEKIQAIMEWPKPITVSTLVGFLGLTGYYRHFVRQYAGIASPLFDLLKSQQFRWNERAEVAFKELKDTMTPIQTPKQHKWLTKLMGYDYEIIYKPGKENKVADALSRVQTYSYAAIIAPEFTWLSALREYFTTKPKGMDFLQKVKSDHILGFTIHDGLIYFNGRLYIHAEAELRQQLLAEYHTSPLSGHLGNRATLVRMASSFFWPAMSKDVLKFISSMAFLKPSSQTETHFSYLSFGRNCFVSLAPNSTTSAPTTLSLMAKQRPPPTVPSYIISTSKNASIDATLTHRDQLLSELKQALSHSQQAMMQQANKKRRDVKFEEAHEIDLLATSRIHDVFHISRLCHCLDNPPKPTFLIPATDEDDKPISNTAPIDCTWEDVEELRCSHPSLFSDIVPSVSVGLDDSSLVDKAKVMEGGIVKRAQHKPFWAKDYVPK</sequence>
<dbReference type="Proteomes" id="UP000436088">
    <property type="component" value="Unassembled WGS sequence"/>
</dbReference>
<organism evidence="2 3">
    <name type="scientific">Hibiscus syriacus</name>
    <name type="common">Rose of Sharon</name>
    <dbReference type="NCBI Taxonomy" id="106335"/>
    <lineage>
        <taxon>Eukaryota</taxon>
        <taxon>Viridiplantae</taxon>
        <taxon>Streptophyta</taxon>
        <taxon>Embryophyta</taxon>
        <taxon>Tracheophyta</taxon>
        <taxon>Spermatophyta</taxon>
        <taxon>Magnoliopsida</taxon>
        <taxon>eudicotyledons</taxon>
        <taxon>Gunneridae</taxon>
        <taxon>Pentapetalae</taxon>
        <taxon>rosids</taxon>
        <taxon>malvids</taxon>
        <taxon>Malvales</taxon>
        <taxon>Malvaceae</taxon>
        <taxon>Malvoideae</taxon>
        <taxon>Hibiscus</taxon>
    </lineage>
</organism>
<dbReference type="Pfam" id="PF17921">
    <property type="entry name" value="Integrase_H2C2"/>
    <property type="match status" value="1"/>
</dbReference>
<name>A0A6A3ARM1_HIBSY</name>
<dbReference type="PANTHER" id="PTHR37984:SF5">
    <property type="entry name" value="PROTEIN NYNRIN-LIKE"/>
    <property type="match status" value="1"/>
</dbReference>
<feature type="domain" description="Integrase zinc-binding" evidence="1">
    <location>
        <begin position="188"/>
        <end position="235"/>
    </location>
</feature>
<accession>A0A6A3ARM1</accession>
<dbReference type="InterPro" id="IPR043128">
    <property type="entry name" value="Rev_trsase/Diguanyl_cyclase"/>
</dbReference>
<reference evidence="2" key="1">
    <citation type="submission" date="2019-09" db="EMBL/GenBank/DDBJ databases">
        <title>Draft genome information of white flower Hibiscus syriacus.</title>
        <authorList>
            <person name="Kim Y.-M."/>
        </authorList>
    </citation>
    <scope>NUCLEOTIDE SEQUENCE [LARGE SCALE GENOMIC DNA]</scope>
    <source>
        <strain evidence="2">YM2019G1</strain>
    </source>
</reference>
<dbReference type="SUPFAM" id="SSF56672">
    <property type="entry name" value="DNA/RNA polymerases"/>
    <property type="match status" value="1"/>
</dbReference>
<dbReference type="FunFam" id="3.30.70.270:FF:000020">
    <property type="entry name" value="Transposon Tf2-6 polyprotein-like Protein"/>
    <property type="match status" value="1"/>
</dbReference>
<dbReference type="AlphaFoldDB" id="A0A6A3ARM1"/>
<dbReference type="InterPro" id="IPR050951">
    <property type="entry name" value="Retrovirus_Pol_polyprotein"/>
</dbReference>
<gene>
    <name evidence="2" type="ORF">F3Y22_tig00110384pilonHSYRG00614</name>
</gene>
<dbReference type="PANTHER" id="PTHR37984">
    <property type="entry name" value="PROTEIN CBG26694"/>
    <property type="match status" value="1"/>
</dbReference>
<evidence type="ECO:0000313" key="3">
    <source>
        <dbReference type="Proteomes" id="UP000436088"/>
    </source>
</evidence>
<dbReference type="EMBL" id="VEPZ02000964">
    <property type="protein sequence ID" value="KAE8707361.1"/>
    <property type="molecule type" value="Genomic_DNA"/>
</dbReference>
<keyword evidence="3" id="KW-1185">Reference proteome</keyword>
<dbReference type="InterPro" id="IPR043502">
    <property type="entry name" value="DNA/RNA_pol_sf"/>
</dbReference>
<comment type="caution">
    <text evidence="2">The sequence shown here is derived from an EMBL/GenBank/DDBJ whole genome shotgun (WGS) entry which is preliminary data.</text>
</comment>
<dbReference type="Gene3D" id="1.10.340.70">
    <property type="match status" value="1"/>
</dbReference>
<protein>
    <recommendedName>
        <fullName evidence="1">Integrase zinc-binding domain-containing protein</fullName>
    </recommendedName>
</protein>
<proteinExistence type="predicted"/>
<evidence type="ECO:0000259" key="1">
    <source>
        <dbReference type="Pfam" id="PF17921"/>
    </source>
</evidence>
<dbReference type="Gene3D" id="3.30.70.270">
    <property type="match status" value="1"/>
</dbReference>